<dbReference type="InterPro" id="IPR046347">
    <property type="entry name" value="bZIP_sf"/>
</dbReference>
<protein>
    <submittedName>
        <fullName evidence="11">BZIP transcription factor</fullName>
    </submittedName>
</protein>
<keyword evidence="5" id="KW-0804">Transcription</keyword>
<organism evidence="11 12">
    <name type="scientific">Zostera marina</name>
    <name type="common">Eelgrass</name>
    <dbReference type="NCBI Taxonomy" id="29655"/>
    <lineage>
        <taxon>Eukaryota</taxon>
        <taxon>Viridiplantae</taxon>
        <taxon>Streptophyta</taxon>
        <taxon>Embryophyta</taxon>
        <taxon>Tracheophyta</taxon>
        <taxon>Spermatophyta</taxon>
        <taxon>Magnoliopsida</taxon>
        <taxon>Liliopsida</taxon>
        <taxon>Zosteraceae</taxon>
        <taxon>Zostera</taxon>
    </lineage>
</organism>
<evidence type="ECO:0000256" key="8">
    <source>
        <dbReference type="SAM" id="Coils"/>
    </source>
</evidence>
<evidence type="ECO:0000256" key="3">
    <source>
        <dbReference type="ARBA" id="ARBA00023015"/>
    </source>
</evidence>
<feature type="compositionally biased region" description="Low complexity" evidence="9">
    <location>
        <begin position="35"/>
        <end position="52"/>
    </location>
</feature>
<evidence type="ECO:0000313" key="12">
    <source>
        <dbReference type="Proteomes" id="UP000036987"/>
    </source>
</evidence>
<dbReference type="Proteomes" id="UP000036987">
    <property type="component" value="Unassembled WGS sequence"/>
</dbReference>
<feature type="region of interest" description="Disordered" evidence="9">
    <location>
        <begin position="1"/>
        <end position="73"/>
    </location>
</feature>
<comment type="similarity">
    <text evidence="2">Belongs to the bZIP family.</text>
</comment>
<proteinExistence type="inferred from homology"/>
<dbReference type="EMBL" id="LFYR01000811">
    <property type="protein sequence ID" value="KMZ68765.1"/>
    <property type="molecule type" value="Genomic_DNA"/>
</dbReference>
<gene>
    <name evidence="11" type="ORF">ZOSMA_22G00540</name>
</gene>
<dbReference type="PROSITE" id="PS50217">
    <property type="entry name" value="BZIP"/>
    <property type="match status" value="1"/>
</dbReference>
<dbReference type="OrthoDB" id="1435597at2759"/>
<dbReference type="PANTHER" id="PTHR13690:SF124">
    <property type="entry name" value="TRANSCRIPTION FACTOR RF2A"/>
    <property type="match status" value="1"/>
</dbReference>
<dbReference type="GO" id="GO:0005634">
    <property type="term" value="C:nucleus"/>
    <property type="evidence" value="ECO:0000318"/>
    <property type="project" value="GO_Central"/>
</dbReference>
<dbReference type="GO" id="GO:0003677">
    <property type="term" value="F:DNA binding"/>
    <property type="evidence" value="ECO:0007669"/>
    <property type="project" value="UniProtKB-KW"/>
</dbReference>
<evidence type="ECO:0000256" key="2">
    <source>
        <dbReference type="ARBA" id="ARBA00007163"/>
    </source>
</evidence>
<dbReference type="PANTHER" id="PTHR13690">
    <property type="entry name" value="TRANSCRIPTION FACTOR POSF21-RELATED"/>
    <property type="match status" value="1"/>
</dbReference>
<dbReference type="InterPro" id="IPR044759">
    <property type="entry name" value="bZIP_RF2"/>
</dbReference>
<dbReference type="Pfam" id="PF00170">
    <property type="entry name" value="bZIP_1"/>
    <property type="match status" value="1"/>
</dbReference>
<comment type="subcellular location">
    <subcellularLocation>
        <location evidence="1">Nucleus</location>
    </subcellularLocation>
</comment>
<evidence type="ECO:0000256" key="4">
    <source>
        <dbReference type="ARBA" id="ARBA00023125"/>
    </source>
</evidence>
<feature type="region of interest" description="Disordered" evidence="9">
    <location>
        <begin position="367"/>
        <end position="424"/>
    </location>
</feature>
<feature type="compositionally biased region" description="Polar residues" evidence="9">
    <location>
        <begin position="183"/>
        <end position="207"/>
    </location>
</feature>
<reference evidence="12" key="1">
    <citation type="journal article" date="2016" name="Nature">
        <title>The genome of the seagrass Zostera marina reveals angiosperm adaptation to the sea.</title>
        <authorList>
            <person name="Olsen J.L."/>
            <person name="Rouze P."/>
            <person name="Verhelst B."/>
            <person name="Lin Y.-C."/>
            <person name="Bayer T."/>
            <person name="Collen J."/>
            <person name="Dattolo E."/>
            <person name="De Paoli E."/>
            <person name="Dittami S."/>
            <person name="Maumus F."/>
            <person name="Michel G."/>
            <person name="Kersting A."/>
            <person name="Lauritano C."/>
            <person name="Lohaus R."/>
            <person name="Toepel M."/>
            <person name="Tonon T."/>
            <person name="Vanneste K."/>
            <person name="Amirebrahimi M."/>
            <person name="Brakel J."/>
            <person name="Bostroem C."/>
            <person name="Chovatia M."/>
            <person name="Grimwood J."/>
            <person name="Jenkins J.W."/>
            <person name="Jueterbock A."/>
            <person name="Mraz A."/>
            <person name="Stam W.T."/>
            <person name="Tice H."/>
            <person name="Bornberg-Bauer E."/>
            <person name="Green P.J."/>
            <person name="Pearson G.A."/>
            <person name="Procaccini G."/>
            <person name="Duarte C.M."/>
            <person name="Schmutz J."/>
            <person name="Reusch T.B.H."/>
            <person name="Van de Peer Y."/>
        </authorList>
    </citation>
    <scope>NUCLEOTIDE SEQUENCE [LARGE SCALE GENOMIC DNA]</scope>
    <source>
        <strain evidence="12">cv. Finnish</strain>
    </source>
</reference>
<feature type="compositionally biased region" description="Low complexity" evidence="9">
    <location>
        <begin position="380"/>
        <end position="394"/>
    </location>
</feature>
<keyword evidence="4" id="KW-0238">DNA-binding</keyword>
<comment type="caution">
    <text evidence="11">The sequence shown here is derived from an EMBL/GenBank/DDBJ whole genome shotgun (WGS) entry which is preliminary data.</text>
</comment>
<evidence type="ECO:0000256" key="1">
    <source>
        <dbReference type="ARBA" id="ARBA00004123"/>
    </source>
</evidence>
<keyword evidence="3" id="KW-0805">Transcription regulation</keyword>
<evidence type="ECO:0000313" key="11">
    <source>
        <dbReference type="EMBL" id="KMZ68765.1"/>
    </source>
</evidence>
<keyword evidence="6" id="KW-0539">Nucleus</keyword>
<feature type="compositionally biased region" description="Polar residues" evidence="9">
    <location>
        <begin position="145"/>
        <end position="175"/>
    </location>
</feature>
<dbReference type="FunFam" id="1.20.5.170:FF:000009">
    <property type="entry name" value="probable transcription factor PosF21"/>
    <property type="match status" value="1"/>
</dbReference>
<comment type="function">
    <text evidence="7">Transcription factor probably involved in vascular development and shoot tissue organization. Binds to the DNA sequence 5'-CCGAGTGTGCCCCTGG-3' present in the promoter region Box II of the phloem-specific rice tungro bacilliform virus (RTBV) promoter. May regulate tissue-specific expression of the RTBV promoter and virus replication.</text>
</comment>
<sequence length="424" mass="45833">MDKERSPGGGRGLPPFSNSRYSPFPSPTANFPLKSEASPSSSSSVAAPGSGSNHPGFSQDVSKMPDFPTRNAGHRRAHSEILCLPDDISFDSDLGVVGGNDLPSLSDENDDDIVSMYMDMEKYVAFSASSAGGLSEGFGNGPSNNVSVNADTVQGGSIGPSQVESSGAGTSSQRPNRARHQHSQSMDGSTSIKTELLGSTSDGSSLADSKKAMSAAKLADLALVDPKRAKRIWANRQSAARSKERKMRYISELERKVQTLQTEATTLSAQLTMLQRDTTSLTSENSELKLRLQTTEQQVRLQDALNDALRDEVQRLKVLTGQPIPNGTQIMNYGSSSFDPTSQPFYPQNHNMQSMLASHQLQQLNLHSQQQQQVGHPNHLHQQIPSQHHQQFQHSEVKIRAPATPTNNRLDGSSGASSPSQIKE</sequence>
<feature type="compositionally biased region" description="Polar residues" evidence="9">
    <location>
        <begin position="404"/>
        <end position="424"/>
    </location>
</feature>
<evidence type="ECO:0000256" key="7">
    <source>
        <dbReference type="ARBA" id="ARBA00054342"/>
    </source>
</evidence>
<dbReference type="AlphaFoldDB" id="A0A0K9PKK0"/>
<dbReference type="STRING" id="29655.A0A0K9PKK0"/>
<keyword evidence="8" id="KW-0175">Coiled coil</keyword>
<dbReference type="GO" id="GO:0003700">
    <property type="term" value="F:DNA-binding transcription factor activity"/>
    <property type="evidence" value="ECO:0000318"/>
    <property type="project" value="GO_Central"/>
</dbReference>
<accession>A0A0K9PKK0</accession>
<keyword evidence="12" id="KW-1185">Reference proteome</keyword>
<dbReference type="SMART" id="SM00338">
    <property type="entry name" value="BRLZ"/>
    <property type="match status" value="1"/>
</dbReference>
<dbReference type="Gene3D" id="1.20.5.170">
    <property type="match status" value="1"/>
</dbReference>
<name>A0A0K9PKK0_ZOSMR</name>
<dbReference type="InterPro" id="IPR004827">
    <property type="entry name" value="bZIP"/>
</dbReference>
<feature type="region of interest" description="Disordered" evidence="9">
    <location>
        <begin position="145"/>
        <end position="208"/>
    </location>
</feature>
<dbReference type="CDD" id="cd14703">
    <property type="entry name" value="bZIP_plant_RF2"/>
    <property type="match status" value="1"/>
</dbReference>
<evidence type="ECO:0000256" key="6">
    <source>
        <dbReference type="ARBA" id="ARBA00023242"/>
    </source>
</evidence>
<evidence type="ECO:0000256" key="5">
    <source>
        <dbReference type="ARBA" id="ARBA00023163"/>
    </source>
</evidence>
<evidence type="ECO:0000256" key="9">
    <source>
        <dbReference type="SAM" id="MobiDB-lite"/>
    </source>
</evidence>
<feature type="coiled-coil region" evidence="8">
    <location>
        <begin position="243"/>
        <end position="312"/>
    </location>
</feature>
<dbReference type="OMA" id="MSAESSH"/>
<evidence type="ECO:0000259" key="10">
    <source>
        <dbReference type="PROSITE" id="PS50217"/>
    </source>
</evidence>
<dbReference type="SUPFAM" id="SSF57959">
    <property type="entry name" value="Leucine zipper domain"/>
    <property type="match status" value="1"/>
</dbReference>
<feature type="domain" description="BZIP" evidence="10">
    <location>
        <begin position="225"/>
        <end position="288"/>
    </location>
</feature>